<dbReference type="EMBL" id="ML004437">
    <property type="protein sequence ID" value="RKP31770.1"/>
    <property type="molecule type" value="Genomic_DNA"/>
</dbReference>
<protein>
    <submittedName>
        <fullName evidence="2">Uncharacterized protein</fullName>
    </submittedName>
</protein>
<reference evidence="3" key="1">
    <citation type="journal article" date="2018" name="Nat. Microbiol.">
        <title>Leveraging single-cell genomics to expand the fungal tree of life.</title>
        <authorList>
            <person name="Ahrendt S.R."/>
            <person name="Quandt C.A."/>
            <person name="Ciobanu D."/>
            <person name="Clum A."/>
            <person name="Salamov A."/>
            <person name="Andreopoulos B."/>
            <person name="Cheng J.F."/>
            <person name="Woyke T."/>
            <person name="Pelin A."/>
            <person name="Henrissat B."/>
            <person name="Reynolds N.K."/>
            <person name="Benny G.L."/>
            <person name="Smith M.E."/>
            <person name="James T.Y."/>
            <person name="Grigoriev I.V."/>
        </authorList>
    </citation>
    <scope>NUCLEOTIDE SEQUENCE [LARGE SCALE GENOMIC DNA]</scope>
    <source>
        <strain evidence="3">Baker2002</strain>
    </source>
</reference>
<name>A0A4P9ZIB6_9ASCO</name>
<dbReference type="Proteomes" id="UP000268321">
    <property type="component" value="Unassembled WGS sequence"/>
</dbReference>
<evidence type="ECO:0000313" key="2">
    <source>
        <dbReference type="EMBL" id="RKP31770.1"/>
    </source>
</evidence>
<evidence type="ECO:0000313" key="3">
    <source>
        <dbReference type="Proteomes" id="UP000268321"/>
    </source>
</evidence>
<proteinExistence type="predicted"/>
<gene>
    <name evidence="2" type="ORF">METBISCDRAFT_22045</name>
</gene>
<dbReference type="OrthoDB" id="2530523at2759"/>
<organism evidence="2 3">
    <name type="scientific">Metschnikowia bicuspidata</name>
    <dbReference type="NCBI Taxonomy" id="27322"/>
    <lineage>
        <taxon>Eukaryota</taxon>
        <taxon>Fungi</taxon>
        <taxon>Dikarya</taxon>
        <taxon>Ascomycota</taxon>
        <taxon>Saccharomycotina</taxon>
        <taxon>Pichiomycetes</taxon>
        <taxon>Metschnikowiaceae</taxon>
        <taxon>Metschnikowia</taxon>
    </lineage>
</organism>
<feature type="region of interest" description="Disordered" evidence="1">
    <location>
        <begin position="128"/>
        <end position="176"/>
    </location>
</feature>
<sequence length="206" mass="23625">MVDRRKLNLDRERVSVLLSINVHLIKKACSIYVGMLNNQQTFRLMLPQNRQSVVELFNNLNRRLQYNLSVLLYISDLYHNKAASQQSSRFQFPVILSTPPEMPELHQLYKRLQELYPEAIQFLKSKMQDMKQQQDPGAMSTPSPMSKSEQLQQQMPMLGNAAPKPGPYLQLQNSSYGYDMGKMNSPSFDSAMVNALQSRGVGTQPR</sequence>
<feature type="compositionally biased region" description="Polar residues" evidence="1">
    <location>
        <begin position="140"/>
        <end position="155"/>
    </location>
</feature>
<accession>A0A4P9ZIB6</accession>
<evidence type="ECO:0000256" key="1">
    <source>
        <dbReference type="SAM" id="MobiDB-lite"/>
    </source>
</evidence>
<keyword evidence="3" id="KW-1185">Reference proteome</keyword>
<dbReference type="AlphaFoldDB" id="A0A4P9ZIB6"/>